<dbReference type="SUPFAM" id="SSF46955">
    <property type="entry name" value="Putative DNA-binding domain"/>
    <property type="match status" value="1"/>
</dbReference>
<accession>A0A0A5G4H3</accession>
<comment type="caution">
    <text evidence="5">The sequence shown here is derived from an EMBL/GenBank/DDBJ whole genome shotgun (WGS) entry which is preliminary data.</text>
</comment>
<keyword evidence="2" id="KW-0238">DNA-binding</keyword>
<evidence type="ECO:0000256" key="1">
    <source>
        <dbReference type="ARBA" id="ARBA00023015"/>
    </source>
</evidence>
<sequence length="296" mass="33286">MDQEQGKYNVKAVSQMVGVPPGTLRAWERRYQIVKPIRNEASHRLYSDKHVQTIKWLVDKVHNGFTISQAASLLKHNTNEGIGVSTTGDYVQQMIDALLIAALKFDKHTLNAKMDEAFRLFSAEFIISDVAGPLLVNVKEKSGCVTSGPYQFTANWLRNRLGMMFSAPSSHIQSTPAISVCGPNETDELPLFLFSIYLQMKSNDVLFLGSGVTASDLHVAIEHIQPTHFILSCNEAENREATMMLVHELEQWYTSISIGVMGAAFTHLSKKEKCDLAPYYIGSRKLYWEKWLLNNS</sequence>
<evidence type="ECO:0000259" key="4">
    <source>
        <dbReference type="PROSITE" id="PS50937"/>
    </source>
</evidence>
<dbReference type="STRING" id="1385512.N784_12925"/>
<dbReference type="PANTHER" id="PTHR30204">
    <property type="entry name" value="REDOX-CYCLING DRUG-SENSING TRANSCRIPTIONAL ACTIVATOR SOXR"/>
    <property type="match status" value="1"/>
</dbReference>
<protein>
    <submittedName>
        <fullName evidence="5">MerR family transcriptional regulator</fullName>
    </submittedName>
</protein>
<dbReference type="InterPro" id="IPR047057">
    <property type="entry name" value="MerR_fam"/>
</dbReference>
<dbReference type="Gene3D" id="1.10.1660.10">
    <property type="match status" value="1"/>
</dbReference>
<dbReference type="AlphaFoldDB" id="A0A0A5G4H3"/>
<dbReference type="GO" id="GO:0003677">
    <property type="term" value="F:DNA binding"/>
    <property type="evidence" value="ECO:0007669"/>
    <property type="project" value="UniProtKB-KW"/>
</dbReference>
<name>A0A0A5G4H3_9BACI</name>
<dbReference type="EMBL" id="AVPG01000004">
    <property type="protein sequence ID" value="KGX87991.1"/>
    <property type="molecule type" value="Genomic_DNA"/>
</dbReference>
<dbReference type="SMART" id="SM00422">
    <property type="entry name" value="HTH_MERR"/>
    <property type="match status" value="1"/>
</dbReference>
<dbReference type="Proteomes" id="UP000030401">
    <property type="component" value="Unassembled WGS sequence"/>
</dbReference>
<keyword evidence="6" id="KW-1185">Reference proteome</keyword>
<evidence type="ECO:0000313" key="5">
    <source>
        <dbReference type="EMBL" id="KGX87991.1"/>
    </source>
</evidence>
<proteinExistence type="predicted"/>
<evidence type="ECO:0000256" key="3">
    <source>
        <dbReference type="ARBA" id="ARBA00023163"/>
    </source>
</evidence>
<keyword evidence="3" id="KW-0804">Transcription</keyword>
<feature type="domain" description="HTH merR-type" evidence="4">
    <location>
        <begin position="7"/>
        <end position="76"/>
    </location>
</feature>
<dbReference type="eggNOG" id="COG0789">
    <property type="taxonomic scope" value="Bacteria"/>
</dbReference>
<dbReference type="GO" id="GO:0003700">
    <property type="term" value="F:DNA-binding transcription factor activity"/>
    <property type="evidence" value="ECO:0007669"/>
    <property type="project" value="InterPro"/>
</dbReference>
<dbReference type="Pfam" id="PF13411">
    <property type="entry name" value="MerR_1"/>
    <property type="match status" value="1"/>
</dbReference>
<dbReference type="RefSeq" id="WP_052127130.1">
    <property type="nucleotide sequence ID" value="NZ_AVPG01000004.1"/>
</dbReference>
<dbReference type="InterPro" id="IPR000551">
    <property type="entry name" value="MerR-type_HTH_dom"/>
</dbReference>
<dbReference type="PANTHER" id="PTHR30204:SF67">
    <property type="entry name" value="HTH-TYPE TRANSCRIPTIONAL REGULATOR MLRA-RELATED"/>
    <property type="match status" value="1"/>
</dbReference>
<dbReference type="PROSITE" id="PS50937">
    <property type="entry name" value="HTH_MERR_2"/>
    <property type="match status" value="1"/>
</dbReference>
<reference evidence="5 6" key="1">
    <citation type="submission" date="2013-08" db="EMBL/GenBank/DDBJ databases">
        <authorList>
            <person name="Huang J."/>
            <person name="Wang G."/>
        </authorList>
    </citation>
    <scope>NUCLEOTIDE SEQUENCE [LARGE SCALE GENOMIC DNA]</scope>
    <source>
        <strain evidence="5 6">JSM 072002</strain>
    </source>
</reference>
<keyword evidence="1" id="KW-0805">Transcription regulation</keyword>
<gene>
    <name evidence="5" type="ORF">N784_12925</name>
</gene>
<dbReference type="CDD" id="cd01104">
    <property type="entry name" value="HTH_MlrA-CarA"/>
    <property type="match status" value="1"/>
</dbReference>
<organism evidence="5 6">
    <name type="scientific">Pontibacillus litoralis JSM 072002</name>
    <dbReference type="NCBI Taxonomy" id="1385512"/>
    <lineage>
        <taxon>Bacteria</taxon>
        <taxon>Bacillati</taxon>
        <taxon>Bacillota</taxon>
        <taxon>Bacilli</taxon>
        <taxon>Bacillales</taxon>
        <taxon>Bacillaceae</taxon>
        <taxon>Pontibacillus</taxon>
    </lineage>
</organism>
<evidence type="ECO:0000256" key="2">
    <source>
        <dbReference type="ARBA" id="ARBA00023125"/>
    </source>
</evidence>
<dbReference type="Gene3D" id="3.40.50.280">
    <property type="entry name" value="Cobalamin-binding domain"/>
    <property type="match status" value="1"/>
</dbReference>
<evidence type="ECO:0000313" key="6">
    <source>
        <dbReference type="Proteomes" id="UP000030401"/>
    </source>
</evidence>
<dbReference type="InterPro" id="IPR009061">
    <property type="entry name" value="DNA-bd_dom_put_sf"/>
</dbReference>